<gene>
    <name evidence="1" type="ORF">MLD38_013210</name>
</gene>
<protein>
    <submittedName>
        <fullName evidence="1">Uncharacterized protein</fullName>
    </submittedName>
</protein>
<accession>A0ACB9R8G2</accession>
<organism evidence="1 2">
    <name type="scientific">Melastoma candidum</name>
    <dbReference type="NCBI Taxonomy" id="119954"/>
    <lineage>
        <taxon>Eukaryota</taxon>
        <taxon>Viridiplantae</taxon>
        <taxon>Streptophyta</taxon>
        <taxon>Embryophyta</taxon>
        <taxon>Tracheophyta</taxon>
        <taxon>Spermatophyta</taxon>
        <taxon>Magnoliopsida</taxon>
        <taxon>eudicotyledons</taxon>
        <taxon>Gunneridae</taxon>
        <taxon>Pentapetalae</taxon>
        <taxon>rosids</taxon>
        <taxon>malvids</taxon>
        <taxon>Myrtales</taxon>
        <taxon>Melastomataceae</taxon>
        <taxon>Melastomatoideae</taxon>
        <taxon>Melastomateae</taxon>
        <taxon>Melastoma</taxon>
    </lineage>
</organism>
<dbReference type="Proteomes" id="UP001057402">
    <property type="component" value="Chromosome 4"/>
</dbReference>
<proteinExistence type="predicted"/>
<dbReference type="EMBL" id="CM042883">
    <property type="protein sequence ID" value="KAI4375327.1"/>
    <property type="molecule type" value="Genomic_DNA"/>
</dbReference>
<comment type="caution">
    <text evidence="1">The sequence shown here is derived from an EMBL/GenBank/DDBJ whole genome shotgun (WGS) entry which is preliminary data.</text>
</comment>
<name>A0ACB9R8G2_9MYRT</name>
<evidence type="ECO:0000313" key="1">
    <source>
        <dbReference type="EMBL" id="KAI4375327.1"/>
    </source>
</evidence>
<sequence>MFAPLAMVLMLGIARPSFEHWFSLAQFFALLILVRPRYVVRPMMWKNALEGVHVYQFSSGSTVMLALYELGREQVIFGCGFHCSGIDCKIGSYTFSIFILQNPSVNEISINADVEPQVVWSANRDQMVGINATLELTSEGDLVVKDAGSVAWAARTSDRSVQTMYLTNSGNLMLLDGYNATIWQSSEHPTDTLLLGQVLRVGQKLTQRTSSANWTDGDMLSLSLTAEGLLASVESDSAPPLAYYSVNFPVTTQSYIEFVNGSINHLGNALTELPVLKFAPASSTQSVKLDPDGHLRLYEFQLKGAVEKADLFPLDACHYPTVCGHYGVCSNGTCRNIISPDRNKHFKRRDWKHRTQGFFPSLLTCVDTNNQTFLKIANVEYFNFVADLTDVDAETCKSVCMKNCSCTAVFYRVSPDKSRRWCFLPSEVFTLINGTGRIGTGINQTTAYIKLQRNSSDISSLPPSTETTLQKKELDSPKTENLHLSLATFVSAAMTSAILVVIFVLKKKKKRTTDVSSEKYVEQIPGLPTRFTYTELEEITENFSKKIGAGGFGSVYEGILIDKTKVDSAKRPSMSMVIKVLEGAATVPEDEINYEFKISSSMSLTMLRLAAQFLPVDSTKRPSISMAINVLEGVEETRKEKVACKFFSDEAGYNFRIPSLLMNGISGAMFGTNRAESAEVSGSRLSSEVLSGPR</sequence>
<keyword evidence="2" id="KW-1185">Reference proteome</keyword>
<evidence type="ECO:0000313" key="2">
    <source>
        <dbReference type="Proteomes" id="UP001057402"/>
    </source>
</evidence>
<reference evidence="2" key="1">
    <citation type="journal article" date="2023" name="Front. Plant Sci.">
        <title>Chromosomal-level genome assembly of Melastoma candidum provides insights into trichome evolution.</title>
        <authorList>
            <person name="Zhong Y."/>
            <person name="Wu W."/>
            <person name="Sun C."/>
            <person name="Zou P."/>
            <person name="Liu Y."/>
            <person name="Dai S."/>
            <person name="Zhou R."/>
        </authorList>
    </citation>
    <scope>NUCLEOTIDE SEQUENCE [LARGE SCALE GENOMIC DNA]</scope>
</reference>